<dbReference type="PANTHER" id="PTHR23244:SF497">
    <property type="entry name" value="WALL ANCHORED PROTEIN, PUTATIVE-RELATED"/>
    <property type="match status" value="1"/>
</dbReference>
<keyword evidence="4" id="KW-1185">Reference proteome</keyword>
<feature type="compositionally biased region" description="Low complexity" evidence="1">
    <location>
        <begin position="497"/>
        <end position="518"/>
    </location>
</feature>
<proteinExistence type="predicted"/>
<evidence type="ECO:0000256" key="2">
    <source>
        <dbReference type="SAM" id="Phobius"/>
    </source>
</evidence>
<dbReference type="Proteomes" id="UP001239445">
    <property type="component" value="Unassembled WGS sequence"/>
</dbReference>
<evidence type="ECO:0000256" key="1">
    <source>
        <dbReference type="SAM" id="MobiDB-lite"/>
    </source>
</evidence>
<dbReference type="EMBL" id="MU839832">
    <property type="protein sequence ID" value="KAK1756432.1"/>
    <property type="molecule type" value="Genomic_DNA"/>
</dbReference>
<dbReference type="InterPro" id="IPR015915">
    <property type="entry name" value="Kelch-typ_b-propeller"/>
</dbReference>
<dbReference type="Gene3D" id="1.20.5.510">
    <property type="entry name" value="Single helix bin"/>
    <property type="match status" value="1"/>
</dbReference>
<reference evidence="3" key="1">
    <citation type="submission" date="2023-06" db="EMBL/GenBank/DDBJ databases">
        <title>Genome-scale phylogeny and comparative genomics of the fungal order Sordariales.</title>
        <authorList>
            <consortium name="Lawrence Berkeley National Laboratory"/>
            <person name="Hensen N."/>
            <person name="Bonometti L."/>
            <person name="Westerberg I."/>
            <person name="Brannstrom I.O."/>
            <person name="Guillou S."/>
            <person name="Cros-Aarteil S."/>
            <person name="Calhoun S."/>
            <person name="Haridas S."/>
            <person name="Kuo A."/>
            <person name="Mondo S."/>
            <person name="Pangilinan J."/>
            <person name="Riley R."/>
            <person name="Labutti K."/>
            <person name="Andreopoulos B."/>
            <person name="Lipzen A."/>
            <person name="Chen C."/>
            <person name="Yanf M."/>
            <person name="Daum C."/>
            <person name="Ng V."/>
            <person name="Clum A."/>
            <person name="Steindorff A."/>
            <person name="Ohm R."/>
            <person name="Martin F."/>
            <person name="Silar P."/>
            <person name="Natvig D."/>
            <person name="Lalanne C."/>
            <person name="Gautier V."/>
            <person name="Ament-Velasquez S.L."/>
            <person name="Kruys A."/>
            <person name="Hutchinson M.I."/>
            <person name="Powell A.J."/>
            <person name="Barry K."/>
            <person name="Miller A.N."/>
            <person name="Grigoriev I.V."/>
            <person name="Debuchy R."/>
            <person name="Gladieux P."/>
            <person name="Thoren M.H."/>
            <person name="Johannesson H."/>
        </authorList>
    </citation>
    <scope>NUCLEOTIDE SEQUENCE</scope>
    <source>
        <strain evidence="3">PSN4</strain>
    </source>
</reference>
<feature type="non-terminal residue" evidence="3">
    <location>
        <position position="1"/>
    </location>
</feature>
<feature type="non-terminal residue" evidence="3">
    <location>
        <position position="559"/>
    </location>
</feature>
<feature type="region of interest" description="Disordered" evidence="1">
    <location>
        <begin position="491"/>
        <end position="524"/>
    </location>
</feature>
<dbReference type="AlphaFoldDB" id="A0AAJ0F766"/>
<keyword evidence="2" id="KW-0472">Membrane</keyword>
<comment type="caution">
    <text evidence="3">The sequence shown here is derived from an EMBL/GenBank/DDBJ whole genome shotgun (WGS) entry which is preliminary data.</text>
</comment>
<gene>
    <name evidence="3" type="ORF">QBC47DRAFT_266120</name>
</gene>
<evidence type="ECO:0008006" key="5">
    <source>
        <dbReference type="Google" id="ProtNLM"/>
    </source>
</evidence>
<name>A0AAJ0F766_9PEZI</name>
<sequence>AATASSTTSVFVLPTAAPAPNINSSDFDLARHFCRIYRHASVVADGKIYIDGGETYVPKNNGTFNTTGAGQWAKGINNHLVVIDLSKNFTDQDTFPYSTIHKGPDVPGSLMEHALWYSAATRKIYQIGGWWSASNTEDPGFKDLRDIPEASIWQFDIDTKTWTDADGQLALVNQPPKVDRQGAAAFCDAPSLNKSYIFEGYVMQRSDKDYIAFQEWNEFQFIEGMLQLDTSSAVKQPTLTNISVPLQMGDKDFGPRMNGAMVHVPVGKSGVLVQIGGQITVHPTPYGQGIQDAAGGNQNIPLTFVDIYDIETGFWFRQQTFGLANGIPIGRSDICAVMVPAKDNSSFNIYVVAGMDNYATHVTISDIWVLTLPSFQWILVNTLPAGFYGHTCHGIGENLVIVGGMETTTSGDIDTCASHMPATVYSLVEHNMTGVFDAEGAKRIPPVHPSIVQAVGGTADGGAYITKAKFWSDVYLQYVFDPSVPRPSYTPTYKLANGTSPDGNNGTNNPNQTPTSTGEPDSSGNKGAVIGGAVGGVLGALLLAGIVAFFVWRRRKANK</sequence>
<dbReference type="SUPFAM" id="SSF117281">
    <property type="entry name" value="Kelch motif"/>
    <property type="match status" value="1"/>
</dbReference>
<keyword evidence="2" id="KW-1133">Transmembrane helix</keyword>
<evidence type="ECO:0000313" key="4">
    <source>
        <dbReference type="Proteomes" id="UP001239445"/>
    </source>
</evidence>
<accession>A0AAJ0F766</accession>
<organism evidence="3 4">
    <name type="scientific">Echria macrotheca</name>
    <dbReference type="NCBI Taxonomy" id="438768"/>
    <lineage>
        <taxon>Eukaryota</taxon>
        <taxon>Fungi</taxon>
        <taxon>Dikarya</taxon>
        <taxon>Ascomycota</taxon>
        <taxon>Pezizomycotina</taxon>
        <taxon>Sordariomycetes</taxon>
        <taxon>Sordariomycetidae</taxon>
        <taxon>Sordariales</taxon>
        <taxon>Schizotheciaceae</taxon>
        <taxon>Echria</taxon>
    </lineage>
</organism>
<dbReference type="PANTHER" id="PTHR23244">
    <property type="entry name" value="KELCH REPEAT DOMAIN"/>
    <property type="match status" value="1"/>
</dbReference>
<keyword evidence="2" id="KW-0812">Transmembrane</keyword>
<feature type="transmembrane region" description="Helical" evidence="2">
    <location>
        <begin position="529"/>
        <end position="552"/>
    </location>
</feature>
<dbReference type="Gene3D" id="2.120.10.80">
    <property type="entry name" value="Kelch-type beta propeller"/>
    <property type="match status" value="2"/>
</dbReference>
<protein>
    <recommendedName>
        <fullName evidence="5">Cell wall anchored protein</fullName>
    </recommendedName>
</protein>
<evidence type="ECO:0000313" key="3">
    <source>
        <dbReference type="EMBL" id="KAK1756432.1"/>
    </source>
</evidence>